<evidence type="ECO:0000313" key="3">
    <source>
        <dbReference type="EMBL" id="KKK51409.1"/>
    </source>
</evidence>
<comment type="catalytic activity">
    <reaction evidence="2">
        <text>oxidized coenzyme F420-(gamma-L-Glu)(n) + a quinol + H(+) = reduced coenzyme F420-(gamma-L-Glu)(n) + a quinone</text>
        <dbReference type="Rhea" id="RHEA:39663"/>
        <dbReference type="Rhea" id="RHEA-COMP:12939"/>
        <dbReference type="Rhea" id="RHEA-COMP:14378"/>
        <dbReference type="ChEBI" id="CHEBI:15378"/>
        <dbReference type="ChEBI" id="CHEBI:24646"/>
        <dbReference type="ChEBI" id="CHEBI:132124"/>
        <dbReference type="ChEBI" id="CHEBI:133980"/>
        <dbReference type="ChEBI" id="CHEBI:139511"/>
    </reaction>
</comment>
<evidence type="ECO:0000256" key="1">
    <source>
        <dbReference type="ARBA" id="ARBA00008710"/>
    </source>
</evidence>
<evidence type="ECO:0008006" key="4">
    <source>
        <dbReference type="Google" id="ProtNLM"/>
    </source>
</evidence>
<dbReference type="GO" id="GO:0070967">
    <property type="term" value="F:coenzyme F420 binding"/>
    <property type="evidence" value="ECO:0007669"/>
    <property type="project" value="TreeGrafter"/>
</dbReference>
<dbReference type="InterPro" id="IPR004378">
    <property type="entry name" value="F420H2_quin_Rdtase"/>
</dbReference>
<sequence>RLTGGAIGGSFAGRPILLLTTTGRKSGRRRTTPLVYLEDGGNMVLVASNGGNPRHPVWWLNLERDPEAEVQVRSDKRQVTAVRAEGEDRERLWEAAVETYSGYADYQRTTNREIPVVILRPQ</sequence>
<accession>A0A0F8YBB9</accession>
<dbReference type="GO" id="GO:0016491">
    <property type="term" value="F:oxidoreductase activity"/>
    <property type="evidence" value="ECO:0007669"/>
    <property type="project" value="InterPro"/>
</dbReference>
<dbReference type="NCBIfam" id="TIGR00026">
    <property type="entry name" value="hi_GC_TIGR00026"/>
    <property type="match status" value="1"/>
</dbReference>
<organism evidence="3">
    <name type="scientific">marine sediment metagenome</name>
    <dbReference type="NCBI Taxonomy" id="412755"/>
    <lineage>
        <taxon>unclassified sequences</taxon>
        <taxon>metagenomes</taxon>
        <taxon>ecological metagenomes</taxon>
    </lineage>
</organism>
<feature type="non-terminal residue" evidence="3">
    <location>
        <position position="1"/>
    </location>
</feature>
<dbReference type="PANTHER" id="PTHR39428:SF1">
    <property type="entry name" value="F420H(2)-DEPENDENT QUINONE REDUCTASE RV1261C"/>
    <property type="match status" value="1"/>
</dbReference>
<comment type="similarity">
    <text evidence="1">Belongs to the F420H(2)-dependent quinone reductase family.</text>
</comment>
<dbReference type="AlphaFoldDB" id="A0A0F8YBB9"/>
<dbReference type="SUPFAM" id="SSF50475">
    <property type="entry name" value="FMN-binding split barrel"/>
    <property type="match status" value="1"/>
</dbReference>
<evidence type="ECO:0000256" key="2">
    <source>
        <dbReference type="ARBA" id="ARBA00049106"/>
    </source>
</evidence>
<proteinExistence type="inferred from homology"/>
<gene>
    <name evidence="3" type="ORF">LCGC14_3115230</name>
</gene>
<dbReference type="InterPro" id="IPR012349">
    <property type="entry name" value="Split_barrel_FMN-bd"/>
</dbReference>
<reference evidence="3" key="1">
    <citation type="journal article" date="2015" name="Nature">
        <title>Complex archaea that bridge the gap between prokaryotes and eukaryotes.</title>
        <authorList>
            <person name="Spang A."/>
            <person name="Saw J.H."/>
            <person name="Jorgensen S.L."/>
            <person name="Zaremba-Niedzwiedzka K."/>
            <person name="Martijn J."/>
            <person name="Lind A.E."/>
            <person name="van Eijk R."/>
            <person name="Schleper C."/>
            <person name="Guy L."/>
            <person name="Ettema T.J."/>
        </authorList>
    </citation>
    <scope>NUCLEOTIDE SEQUENCE</scope>
</reference>
<dbReference type="GO" id="GO:0005886">
    <property type="term" value="C:plasma membrane"/>
    <property type="evidence" value="ECO:0007669"/>
    <property type="project" value="TreeGrafter"/>
</dbReference>
<comment type="caution">
    <text evidence="3">The sequence shown here is derived from an EMBL/GenBank/DDBJ whole genome shotgun (WGS) entry which is preliminary data.</text>
</comment>
<dbReference type="EMBL" id="LAZR01067520">
    <property type="protein sequence ID" value="KKK51409.1"/>
    <property type="molecule type" value="Genomic_DNA"/>
</dbReference>
<name>A0A0F8YBB9_9ZZZZ</name>
<dbReference type="Pfam" id="PF04075">
    <property type="entry name" value="F420H2_quin_red"/>
    <property type="match status" value="1"/>
</dbReference>
<dbReference type="Gene3D" id="2.30.110.10">
    <property type="entry name" value="Electron Transport, Fmn-binding Protein, Chain A"/>
    <property type="match status" value="1"/>
</dbReference>
<protein>
    <recommendedName>
        <fullName evidence="4">Nitroreductase family deazaflavin-dependent oxidoreductase</fullName>
    </recommendedName>
</protein>
<dbReference type="PANTHER" id="PTHR39428">
    <property type="entry name" value="F420H(2)-DEPENDENT QUINONE REDUCTASE RV1261C"/>
    <property type="match status" value="1"/>
</dbReference>